<dbReference type="EMBL" id="JACXVP010000002">
    <property type="protein sequence ID" value="KAG5628209.1"/>
    <property type="molecule type" value="Genomic_DNA"/>
</dbReference>
<protein>
    <submittedName>
        <fullName evidence="1">Uncharacterized protein</fullName>
    </submittedName>
</protein>
<comment type="caution">
    <text evidence="1">The sequence shown here is derived from an EMBL/GenBank/DDBJ whole genome shotgun (WGS) entry which is preliminary data.</text>
</comment>
<evidence type="ECO:0000313" key="1">
    <source>
        <dbReference type="EMBL" id="KAG5628209.1"/>
    </source>
</evidence>
<dbReference type="AlphaFoldDB" id="A0A9J6AV34"/>
<evidence type="ECO:0000313" key="2">
    <source>
        <dbReference type="Proteomes" id="UP000824120"/>
    </source>
</evidence>
<accession>A0A9J6AV34</accession>
<proteinExistence type="predicted"/>
<gene>
    <name evidence="1" type="ORF">H5410_013427</name>
</gene>
<sequence>MPRMFGMEEFHIRIGGYPITNEDIKTLVDRYPLTDNVAFLCRNGPAFLEPLDNDDEATAEEEMDEEDDDVVVDEETNTLMVFSQE</sequence>
<dbReference type="Proteomes" id="UP000824120">
    <property type="component" value="Chromosome 2"/>
</dbReference>
<keyword evidence="2" id="KW-1185">Reference proteome</keyword>
<name>A0A9J6AV34_SOLCO</name>
<organism evidence="1 2">
    <name type="scientific">Solanum commersonii</name>
    <name type="common">Commerson's wild potato</name>
    <name type="synonym">Commerson's nightshade</name>
    <dbReference type="NCBI Taxonomy" id="4109"/>
    <lineage>
        <taxon>Eukaryota</taxon>
        <taxon>Viridiplantae</taxon>
        <taxon>Streptophyta</taxon>
        <taxon>Embryophyta</taxon>
        <taxon>Tracheophyta</taxon>
        <taxon>Spermatophyta</taxon>
        <taxon>Magnoliopsida</taxon>
        <taxon>eudicotyledons</taxon>
        <taxon>Gunneridae</taxon>
        <taxon>Pentapetalae</taxon>
        <taxon>asterids</taxon>
        <taxon>lamiids</taxon>
        <taxon>Solanales</taxon>
        <taxon>Solanaceae</taxon>
        <taxon>Solanoideae</taxon>
        <taxon>Solaneae</taxon>
        <taxon>Solanum</taxon>
    </lineage>
</organism>
<reference evidence="1 2" key="1">
    <citation type="submission" date="2020-09" db="EMBL/GenBank/DDBJ databases">
        <title>De no assembly of potato wild relative species, Solanum commersonii.</title>
        <authorList>
            <person name="Cho K."/>
        </authorList>
    </citation>
    <scope>NUCLEOTIDE SEQUENCE [LARGE SCALE GENOMIC DNA]</scope>
    <source>
        <strain evidence="1">LZ3.2</strain>
        <tissue evidence="1">Leaf</tissue>
    </source>
</reference>